<dbReference type="GO" id="GO:0016491">
    <property type="term" value="F:oxidoreductase activity"/>
    <property type="evidence" value="ECO:0007669"/>
    <property type="project" value="UniProtKB-KW"/>
</dbReference>
<protein>
    <submittedName>
        <fullName evidence="4">Oxidoreductase</fullName>
    </submittedName>
</protein>
<dbReference type="Proteomes" id="UP000192760">
    <property type="component" value="Unassembled WGS sequence"/>
</dbReference>
<evidence type="ECO:0000313" key="5">
    <source>
        <dbReference type="Proteomes" id="UP000192760"/>
    </source>
</evidence>
<dbReference type="Proteomes" id="UP000465812">
    <property type="component" value="Chromosome"/>
</dbReference>
<gene>
    <name evidence="4" type="ORF">BST30_02755</name>
    <name evidence="3" type="ORF">MMAN_56390</name>
</gene>
<evidence type="ECO:0000313" key="6">
    <source>
        <dbReference type="Proteomes" id="UP000465812"/>
    </source>
</evidence>
<dbReference type="InterPro" id="IPR036812">
    <property type="entry name" value="NAD(P)_OxRdtase_dom_sf"/>
</dbReference>
<organism evidence="4 5">
    <name type="scientific">Mycobacterium mantenii</name>
    <dbReference type="NCBI Taxonomy" id="560555"/>
    <lineage>
        <taxon>Bacteria</taxon>
        <taxon>Bacillati</taxon>
        <taxon>Actinomycetota</taxon>
        <taxon>Actinomycetes</taxon>
        <taxon>Mycobacteriales</taxon>
        <taxon>Mycobacteriaceae</taxon>
        <taxon>Mycobacterium</taxon>
        <taxon>Mycobacterium avium complex (MAC)</taxon>
    </lineage>
</organism>
<dbReference type="InterPro" id="IPR020471">
    <property type="entry name" value="AKR"/>
</dbReference>
<evidence type="ECO:0000256" key="1">
    <source>
        <dbReference type="ARBA" id="ARBA00023002"/>
    </source>
</evidence>
<dbReference type="InterPro" id="IPR023210">
    <property type="entry name" value="NADP_OxRdtase_dom"/>
</dbReference>
<dbReference type="PANTHER" id="PTHR43625">
    <property type="entry name" value="AFLATOXIN B1 ALDEHYDE REDUCTASE"/>
    <property type="match status" value="1"/>
</dbReference>
<reference evidence="3 6" key="2">
    <citation type="journal article" date="2019" name="Emerg. Microbes Infect.">
        <title>Comprehensive subspecies identification of 175 nontuberculous mycobacteria species based on 7547 genomic profiles.</title>
        <authorList>
            <person name="Matsumoto Y."/>
            <person name="Kinjo T."/>
            <person name="Motooka D."/>
            <person name="Nabeya D."/>
            <person name="Jung N."/>
            <person name="Uechi K."/>
            <person name="Horii T."/>
            <person name="Iida T."/>
            <person name="Fujita J."/>
            <person name="Nakamura S."/>
        </authorList>
    </citation>
    <scope>NUCLEOTIDE SEQUENCE [LARGE SCALE GENOMIC DNA]</scope>
    <source>
        <strain evidence="3 6">JCM 18113</strain>
    </source>
</reference>
<feature type="domain" description="NADP-dependent oxidoreductase" evidence="2">
    <location>
        <begin position="14"/>
        <end position="283"/>
    </location>
</feature>
<dbReference type="STRING" id="560555.BST30_02755"/>
<dbReference type="NCBIfam" id="NF007695">
    <property type="entry name" value="PRK10376.1"/>
    <property type="match status" value="1"/>
</dbReference>
<evidence type="ECO:0000313" key="3">
    <source>
        <dbReference type="EMBL" id="BBY41505.1"/>
    </source>
</evidence>
<dbReference type="EMBL" id="MVHW01000002">
    <property type="protein sequence ID" value="ORB08863.1"/>
    <property type="molecule type" value="Genomic_DNA"/>
</dbReference>
<sequence length="288" mass="31067">MDPFPLGGFSVNRVGFGAMQLPGPNAFGPPRDRDEALAVLRRAVELGVDHIDTAQFYGPDVANELIRAALHPYPQNLALVSKVGGRRDDNGAWLPAGAPAELRRDIETNLRSLGVEQLAVVNLRVFESDGPDQQFDDQLSTMIEAREQGLIGGIGLSSVNRERLLHAVERTEIACVQNAFNLVYRESAPVLEECTTQGIAFVPFFALGAAFMQPNPVLSHQVVQETAQRLGHTPAQVALAWTLHMAPNVLLIPGTSSLGHLEENLDVASIQLDDEACERLNAVAAVAA</sequence>
<dbReference type="PANTHER" id="PTHR43625:SF40">
    <property type="entry name" value="ALDO-KETO REDUCTASE YAKC [NADP(+)]"/>
    <property type="match status" value="1"/>
</dbReference>
<dbReference type="GO" id="GO:0005737">
    <property type="term" value="C:cytoplasm"/>
    <property type="evidence" value="ECO:0007669"/>
    <property type="project" value="TreeGrafter"/>
</dbReference>
<keyword evidence="1" id="KW-0560">Oxidoreductase</keyword>
<evidence type="ECO:0000313" key="4">
    <source>
        <dbReference type="EMBL" id="ORB08863.1"/>
    </source>
</evidence>
<dbReference type="CDD" id="cd19088">
    <property type="entry name" value="AKR_AKR13B1"/>
    <property type="match status" value="1"/>
</dbReference>
<dbReference type="SUPFAM" id="SSF51430">
    <property type="entry name" value="NAD(P)-linked oxidoreductase"/>
    <property type="match status" value="1"/>
</dbReference>
<proteinExistence type="predicted"/>
<name>A0A1X0G494_MYCNT</name>
<dbReference type="RefSeq" id="WP_083092975.1">
    <property type="nucleotide sequence ID" value="NZ_AP022590.1"/>
</dbReference>
<reference evidence="4 5" key="1">
    <citation type="submission" date="2017-02" db="EMBL/GenBank/DDBJ databases">
        <title>The new phylogeny of genus Mycobacterium.</title>
        <authorList>
            <person name="Tortoli E."/>
            <person name="Trovato A."/>
            <person name="Cirillo D.M."/>
        </authorList>
    </citation>
    <scope>NUCLEOTIDE SEQUENCE [LARGE SCALE GENOMIC DNA]</scope>
    <source>
        <strain evidence="4 5">DSM 45255</strain>
    </source>
</reference>
<accession>A0A1X0G494</accession>
<reference evidence="3" key="3">
    <citation type="submission" date="2020-02" db="EMBL/GenBank/DDBJ databases">
        <authorList>
            <person name="Matsumoto Y."/>
            <person name="Kinjo T."/>
            <person name="Motooka D."/>
            <person name="Nabeya D."/>
            <person name="Jung N."/>
            <person name="Uechi K."/>
            <person name="Horii T."/>
            <person name="Iida T."/>
            <person name="Fujita J."/>
            <person name="Nakamura S."/>
        </authorList>
    </citation>
    <scope>NUCLEOTIDE SEQUENCE</scope>
    <source>
        <strain evidence="3">JCM 18113</strain>
    </source>
</reference>
<dbReference type="InterPro" id="IPR050791">
    <property type="entry name" value="Aldo-Keto_reductase"/>
</dbReference>
<dbReference type="Pfam" id="PF00248">
    <property type="entry name" value="Aldo_ket_red"/>
    <property type="match status" value="1"/>
</dbReference>
<evidence type="ECO:0000259" key="2">
    <source>
        <dbReference type="Pfam" id="PF00248"/>
    </source>
</evidence>
<dbReference type="EMBL" id="AP022590">
    <property type="protein sequence ID" value="BBY41505.1"/>
    <property type="molecule type" value="Genomic_DNA"/>
</dbReference>
<dbReference type="AlphaFoldDB" id="A0A1X0G494"/>
<dbReference type="Gene3D" id="3.20.20.100">
    <property type="entry name" value="NADP-dependent oxidoreductase domain"/>
    <property type="match status" value="1"/>
</dbReference>
<dbReference type="PRINTS" id="PR00069">
    <property type="entry name" value="ALDKETRDTASE"/>
</dbReference>
<keyword evidence="6" id="KW-1185">Reference proteome</keyword>